<evidence type="ECO:0000256" key="4">
    <source>
        <dbReference type="ARBA" id="ARBA00022723"/>
    </source>
</evidence>
<comment type="similarity">
    <text evidence="10">Belongs to the peptidase M15 family.</text>
</comment>
<keyword evidence="9" id="KW-0961">Cell wall biogenesis/degradation</keyword>
<name>A0A7X0DEU2_9HYPH</name>
<gene>
    <name evidence="13" type="ORF">HNQ75_004154</name>
</gene>
<keyword evidence="5" id="KW-0732">Signal</keyword>
<evidence type="ECO:0000256" key="10">
    <source>
        <dbReference type="ARBA" id="ARBA00093448"/>
    </source>
</evidence>
<keyword evidence="3" id="KW-0645">Protease</keyword>
<keyword evidence="14" id="KW-1185">Reference proteome</keyword>
<dbReference type="Proteomes" id="UP000535501">
    <property type="component" value="Unassembled WGS sequence"/>
</dbReference>
<sequence>MAGLFAVPAFLGFVDVAAAEDRSLKLFFTHTGERATITYKRDGRFDQKGLAQINRLLRDWRKNEPARMDPRLLDLVWEIYGRSGAKDYIHIVSAYRSPATNKMLRGRSRSSGVAKNSQHTLGKAMDFYIPGVKLSKLRALAMQAQVGGVGYYPTSGSPFVHLDVGNVRAWPRMSRQELAKIFPDGKTMHLPSNGKPLPGYQQAVADYKRRVSSKSIEIATTAGGRRSPGAGSSLLTALLPTPKSRAQEALELQGGGLVQNLEDSSTSFVDLASFAVPLPLLRPAAIAEAAPVETASLGPVTVLAPVTLGGEMPLSTLRQPSVETLGFLRSEGMDDEDEFDSQEALVSWALSPPGASTGMRAPAFTFRSGTTDAGMPSNDAPVIMPDEAKFDTGRFWSDS</sequence>
<dbReference type="CDD" id="cd14844">
    <property type="entry name" value="Zn-DD-carboxypeptidase_like"/>
    <property type="match status" value="1"/>
</dbReference>
<keyword evidence="4" id="KW-0479">Metal-binding</keyword>
<evidence type="ECO:0000256" key="1">
    <source>
        <dbReference type="ARBA" id="ARBA00001947"/>
    </source>
</evidence>
<evidence type="ECO:0000256" key="12">
    <source>
        <dbReference type="SAM" id="MobiDB-lite"/>
    </source>
</evidence>
<evidence type="ECO:0000256" key="2">
    <source>
        <dbReference type="ARBA" id="ARBA00004776"/>
    </source>
</evidence>
<dbReference type="PANTHER" id="PTHR37425:SF1">
    <property type="entry name" value="OUTER MEMBRANE PROTEIN"/>
    <property type="match status" value="1"/>
</dbReference>
<comment type="pathway">
    <text evidence="2">Cell wall biogenesis; cell wall polysaccharide biosynthesis.</text>
</comment>
<evidence type="ECO:0000256" key="11">
    <source>
        <dbReference type="ARBA" id="ARBA00093666"/>
    </source>
</evidence>
<dbReference type="SUPFAM" id="SSF55166">
    <property type="entry name" value="Hedgehog/DD-peptidase"/>
    <property type="match status" value="1"/>
</dbReference>
<organism evidence="13 14">
    <name type="scientific">Pseudorhizobium flavum</name>
    <dbReference type="NCBI Taxonomy" id="1335061"/>
    <lineage>
        <taxon>Bacteria</taxon>
        <taxon>Pseudomonadati</taxon>
        <taxon>Pseudomonadota</taxon>
        <taxon>Alphaproteobacteria</taxon>
        <taxon>Hyphomicrobiales</taxon>
        <taxon>Rhizobiaceae</taxon>
        <taxon>Rhizobium/Agrobacterium group</taxon>
        <taxon>Pseudorhizobium</taxon>
    </lineage>
</organism>
<dbReference type="GO" id="GO:0071555">
    <property type="term" value="P:cell wall organization"/>
    <property type="evidence" value="ECO:0007669"/>
    <property type="project" value="UniProtKB-KW"/>
</dbReference>
<evidence type="ECO:0000256" key="7">
    <source>
        <dbReference type="ARBA" id="ARBA00022833"/>
    </source>
</evidence>
<keyword evidence="6" id="KW-0378">Hydrolase</keyword>
<comment type="caution">
    <text evidence="13">The sequence shown here is derived from an EMBL/GenBank/DDBJ whole genome shotgun (WGS) entry which is preliminary data.</text>
</comment>
<feature type="region of interest" description="Disordered" evidence="12">
    <location>
        <begin position="371"/>
        <end position="399"/>
    </location>
</feature>
<reference evidence="13 14" key="1">
    <citation type="submission" date="2020-08" db="EMBL/GenBank/DDBJ databases">
        <title>Genomic Encyclopedia of Type Strains, Phase IV (KMG-IV): sequencing the most valuable type-strain genomes for metagenomic binning, comparative biology and taxonomic classification.</title>
        <authorList>
            <person name="Goeker M."/>
        </authorList>
    </citation>
    <scope>NUCLEOTIDE SEQUENCE [LARGE SCALE GENOMIC DNA]</scope>
    <source>
        <strain evidence="13 14">DSM 102134</strain>
    </source>
</reference>
<evidence type="ECO:0000313" key="14">
    <source>
        <dbReference type="Proteomes" id="UP000535501"/>
    </source>
</evidence>
<dbReference type="GO" id="GO:0008237">
    <property type="term" value="F:metallopeptidase activity"/>
    <property type="evidence" value="ECO:0007669"/>
    <property type="project" value="UniProtKB-KW"/>
</dbReference>
<dbReference type="InterPro" id="IPR010275">
    <property type="entry name" value="MepK"/>
</dbReference>
<dbReference type="Gene3D" id="3.30.1380.10">
    <property type="match status" value="1"/>
</dbReference>
<proteinExistence type="inferred from homology"/>
<dbReference type="AlphaFoldDB" id="A0A7X0DEU2"/>
<accession>A0A7X0DEU2</accession>
<dbReference type="GO" id="GO:0046872">
    <property type="term" value="F:metal ion binding"/>
    <property type="evidence" value="ECO:0007669"/>
    <property type="project" value="UniProtKB-KW"/>
</dbReference>
<evidence type="ECO:0000256" key="5">
    <source>
        <dbReference type="ARBA" id="ARBA00022729"/>
    </source>
</evidence>
<keyword evidence="7" id="KW-0862">Zinc</keyword>
<dbReference type="InterPro" id="IPR009045">
    <property type="entry name" value="Zn_M74/Hedgehog-like"/>
</dbReference>
<dbReference type="Pfam" id="PF05951">
    <property type="entry name" value="Peptidase_M15_2"/>
    <property type="match status" value="1"/>
</dbReference>
<evidence type="ECO:0000256" key="3">
    <source>
        <dbReference type="ARBA" id="ARBA00022670"/>
    </source>
</evidence>
<evidence type="ECO:0000256" key="9">
    <source>
        <dbReference type="ARBA" id="ARBA00023316"/>
    </source>
</evidence>
<dbReference type="EMBL" id="JACHEJ010000021">
    <property type="protein sequence ID" value="MBB6182165.1"/>
    <property type="molecule type" value="Genomic_DNA"/>
</dbReference>
<comment type="cofactor">
    <cofactor evidence="1">
        <name>Zn(2+)</name>
        <dbReference type="ChEBI" id="CHEBI:29105"/>
    </cofactor>
</comment>
<evidence type="ECO:0000313" key="13">
    <source>
        <dbReference type="EMBL" id="MBB6182165.1"/>
    </source>
</evidence>
<protein>
    <recommendedName>
        <fullName evidence="11">Murein endopeptidase K</fullName>
    </recommendedName>
</protein>
<dbReference type="PANTHER" id="PTHR37425">
    <property type="match status" value="1"/>
</dbReference>
<evidence type="ECO:0000256" key="6">
    <source>
        <dbReference type="ARBA" id="ARBA00022801"/>
    </source>
</evidence>
<keyword evidence="8" id="KW-0482">Metalloprotease</keyword>
<evidence type="ECO:0000256" key="8">
    <source>
        <dbReference type="ARBA" id="ARBA00023049"/>
    </source>
</evidence>
<dbReference type="GO" id="GO:0006508">
    <property type="term" value="P:proteolysis"/>
    <property type="evidence" value="ECO:0007669"/>
    <property type="project" value="UniProtKB-KW"/>
</dbReference>